<evidence type="ECO:0000256" key="2">
    <source>
        <dbReference type="SAM" id="SignalP"/>
    </source>
</evidence>
<sequence length="1114" mass="127669">MRPVFKYRFLIILLMMLFPAGLMAQASPSSVGFPYNHLPWYTLEGEHFYIHYQEGSEKTAAEASVIANQIYGPITDLYDYEPDRKVSIILRDREDYANGAAYFFDDKIEIWIPPLDTPLRGTHQWLRNVITHEFTHIVQMGASMKRSPTIQSIYFQWLSYEDVRRPDVLYGSPKGIITHPFSTVSIPAWFSEGTAQFMRENIFYDYWDTHRDMILRMNILEDKTLSFEEMGDFSSKNSLEREMVYNHGFDFTRYLTEQYGEKVIGELSWESANGSNNFGNVMKSVTGNDGQDLYDRWIEDRKKKYNDQVQDLANHEIEPVVENGFFNFYPQYDPQGTTFAYLTNRDRDYATTFLVLEMPDSSWVLDELKNPGDEPKNSNSFQHFNSKNIALDYIGNRFSFSPDGMKITYSKADRNHFGEEYQDLFIFDIKNIEENKITTDGRIQDPAWHPSEEIIAAVNLQKGTQNLVLIDPESKEETKLTNFSNGETVYTPVWSPDGSSIYFASAAVNSRNLYRYNIETKQLETLFEDKIIDFRDPWVDTNNEYLYFSADSDGIFNIYRSKLDGQSIQKITDVKGGAFMPFATTDSLIFSNYEADGYKISAMKLPEFKNTQVANELSGNSKHLQVKITENKVENSTISGDFQYFSMIHDSLTSRGNEEEEIALSDETFLWRPYNQTTTGLSVIPVIRFDNYTKLKGNNSRLVANGKFGNLGKNLVRDLKAGAYFTSRDVTERLNIFAGALFGWGSTEADSFSDFFSPNRLNNLDRDLFLIIDHRGIPFIKRSWSPTISVELYNLKRNVRDGASIEEFPCTSCLPSQKSIDIRYNVWEANLYLRSKLNRWSLLELGASYSPYSVATDGFFSEEINQFIPGSTTEYFKGTSYSASYIANTIVPSRHSDITPEGARANATFRLENGRLLQEFELDEGSLSPVYEQTTNYSLELQSQLGGEIAGDIHGLLTSRIFGYLTNPEDYFYLDYTGGLTGMRSYPYFAIGGQRTIWGRFSLLAPIKRDINVQMGSYTLDKLYANLFVEAGNGWGGPLNIGDDLKTGIGTELRFALNSYYIFPLKFFVTTTYGFNQFNVTLPSQFISTSPENSITYGKELLFYFGLTFDFNQL</sequence>
<evidence type="ECO:0000256" key="1">
    <source>
        <dbReference type="ARBA" id="ARBA00009820"/>
    </source>
</evidence>
<feature type="chain" id="PRO_5045955552" evidence="2">
    <location>
        <begin position="25"/>
        <end position="1114"/>
    </location>
</feature>
<dbReference type="Gene3D" id="2.120.10.30">
    <property type="entry name" value="TolB, C-terminal domain"/>
    <property type="match status" value="1"/>
</dbReference>
<name>A0ABS9KH55_9BACT</name>
<dbReference type="RefSeq" id="WP_237855527.1">
    <property type="nucleotide sequence ID" value="NZ_JAKLWS010000027.1"/>
</dbReference>
<dbReference type="PANTHER" id="PTHR36842">
    <property type="entry name" value="PROTEIN TOLB HOMOLOG"/>
    <property type="match status" value="1"/>
</dbReference>
<evidence type="ECO:0000313" key="4">
    <source>
        <dbReference type="Proteomes" id="UP001165366"/>
    </source>
</evidence>
<dbReference type="InterPro" id="IPR011659">
    <property type="entry name" value="WD40"/>
</dbReference>
<accession>A0ABS9KH55</accession>
<dbReference type="PANTHER" id="PTHR36842:SF1">
    <property type="entry name" value="PROTEIN TOLB"/>
    <property type="match status" value="1"/>
</dbReference>
<keyword evidence="4" id="KW-1185">Reference proteome</keyword>
<dbReference type="Gene3D" id="1.10.390.20">
    <property type="match status" value="1"/>
</dbReference>
<feature type="signal peptide" evidence="2">
    <location>
        <begin position="1"/>
        <end position="24"/>
    </location>
</feature>
<gene>
    <name evidence="3" type="ORF">L6773_16455</name>
</gene>
<comment type="caution">
    <text evidence="3">The sequence shown here is derived from an EMBL/GenBank/DDBJ whole genome shotgun (WGS) entry which is preliminary data.</text>
</comment>
<comment type="similarity">
    <text evidence="1">Belongs to the TolB family.</text>
</comment>
<dbReference type="InterPro" id="IPR011042">
    <property type="entry name" value="6-blade_b-propeller_TolB-like"/>
</dbReference>
<proteinExistence type="inferred from homology"/>
<reference evidence="3" key="1">
    <citation type="submission" date="2022-01" db="EMBL/GenBank/DDBJ databases">
        <authorList>
            <person name="Wang Y."/>
        </authorList>
    </citation>
    <scope>NUCLEOTIDE SEQUENCE</scope>
    <source>
        <strain evidence="3">WB101</strain>
    </source>
</reference>
<dbReference type="EMBL" id="JAKLWS010000027">
    <property type="protein sequence ID" value="MCG2590170.1"/>
    <property type="molecule type" value="Genomic_DNA"/>
</dbReference>
<evidence type="ECO:0000313" key="3">
    <source>
        <dbReference type="EMBL" id="MCG2590170.1"/>
    </source>
</evidence>
<dbReference type="Proteomes" id="UP001165366">
    <property type="component" value="Unassembled WGS sequence"/>
</dbReference>
<protein>
    <submittedName>
        <fullName evidence="3">DUF5050 domain-containing protein</fullName>
    </submittedName>
</protein>
<reference evidence="3" key="2">
    <citation type="submission" date="2024-05" db="EMBL/GenBank/DDBJ databases">
        <title>Rhodohalobacter halophilus gen. nov., sp. nov., a moderately halophilic member of the family Balneolaceae.</title>
        <authorList>
            <person name="Xia J."/>
        </authorList>
    </citation>
    <scope>NUCLEOTIDE SEQUENCE</scope>
    <source>
        <strain evidence="3">WB101</strain>
    </source>
</reference>
<dbReference type="SUPFAM" id="SSF82171">
    <property type="entry name" value="DPP6 N-terminal domain-like"/>
    <property type="match status" value="1"/>
</dbReference>
<keyword evidence="2" id="KW-0732">Signal</keyword>
<organism evidence="3 4">
    <name type="scientific">Rhodohalobacter sulfatireducens</name>
    <dbReference type="NCBI Taxonomy" id="2911366"/>
    <lineage>
        <taxon>Bacteria</taxon>
        <taxon>Pseudomonadati</taxon>
        <taxon>Balneolota</taxon>
        <taxon>Balneolia</taxon>
        <taxon>Balneolales</taxon>
        <taxon>Balneolaceae</taxon>
        <taxon>Rhodohalobacter</taxon>
    </lineage>
</organism>
<dbReference type="Pfam" id="PF07676">
    <property type="entry name" value="PD40"/>
    <property type="match status" value="1"/>
</dbReference>